<dbReference type="EMBL" id="ANOG01000979">
    <property type="protein sequence ID" value="EMI16238.1"/>
    <property type="molecule type" value="Genomic_DNA"/>
</dbReference>
<feature type="transmembrane region" description="Helical" evidence="9">
    <location>
        <begin position="5"/>
        <end position="24"/>
    </location>
</feature>
<dbReference type="SUPFAM" id="SSF55874">
    <property type="entry name" value="ATPase domain of HSP90 chaperone/DNA topoisomerase II/histidine kinase"/>
    <property type="match status" value="1"/>
</dbReference>
<feature type="transmembrane region" description="Helical" evidence="9">
    <location>
        <begin position="177"/>
        <end position="198"/>
    </location>
</feature>
<evidence type="ECO:0000256" key="7">
    <source>
        <dbReference type="ARBA" id="ARBA00022840"/>
    </source>
</evidence>
<keyword evidence="5" id="KW-0547">Nucleotide-binding</keyword>
<dbReference type="Gene3D" id="1.10.287.130">
    <property type="match status" value="1"/>
</dbReference>
<comment type="caution">
    <text evidence="11">The sequence shown here is derived from an EMBL/GenBank/DDBJ whole genome shotgun (WGS) entry which is preliminary data.</text>
</comment>
<feature type="transmembrane region" description="Helical" evidence="9">
    <location>
        <begin position="68"/>
        <end position="88"/>
    </location>
</feature>
<evidence type="ECO:0000313" key="12">
    <source>
        <dbReference type="Proteomes" id="UP000011991"/>
    </source>
</evidence>
<gene>
    <name evidence="11" type="ORF">RMSM_06845</name>
</gene>
<evidence type="ECO:0000313" key="11">
    <source>
        <dbReference type="EMBL" id="EMI16238.1"/>
    </source>
</evidence>
<comment type="catalytic activity">
    <reaction evidence="1">
        <text>ATP + protein L-histidine = ADP + protein N-phospho-L-histidine.</text>
        <dbReference type="EC" id="2.7.13.3"/>
    </reaction>
</comment>
<feature type="transmembrane region" description="Helical" evidence="9">
    <location>
        <begin position="210"/>
        <end position="228"/>
    </location>
</feature>
<dbReference type="GO" id="GO:0005524">
    <property type="term" value="F:ATP binding"/>
    <property type="evidence" value="ECO:0007669"/>
    <property type="project" value="UniProtKB-KW"/>
</dbReference>
<dbReference type="InterPro" id="IPR036890">
    <property type="entry name" value="HATPase_C_sf"/>
</dbReference>
<feature type="transmembrane region" description="Helical" evidence="9">
    <location>
        <begin position="109"/>
        <end position="129"/>
    </location>
</feature>
<evidence type="ECO:0000256" key="9">
    <source>
        <dbReference type="SAM" id="Phobius"/>
    </source>
</evidence>
<dbReference type="Pfam" id="PF00512">
    <property type="entry name" value="HisKA"/>
    <property type="match status" value="1"/>
</dbReference>
<keyword evidence="9" id="KW-0812">Transmembrane</keyword>
<evidence type="ECO:0000256" key="3">
    <source>
        <dbReference type="ARBA" id="ARBA00022553"/>
    </source>
</evidence>
<dbReference type="CDD" id="cd00082">
    <property type="entry name" value="HisKA"/>
    <property type="match status" value="1"/>
</dbReference>
<feature type="transmembrane region" description="Helical" evidence="9">
    <location>
        <begin position="36"/>
        <end position="56"/>
    </location>
</feature>
<dbReference type="InterPro" id="IPR004358">
    <property type="entry name" value="Sig_transdc_His_kin-like_C"/>
</dbReference>
<feature type="transmembrane region" description="Helical" evidence="9">
    <location>
        <begin position="141"/>
        <end position="161"/>
    </location>
</feature>
<dbReference type="OrthoDB" id="224978at2"/>
<name>M5R9R6_9BACT</name>
<keyword evidence="4" id="KW-0808">Transferase</keyword>
<keyword evidence="9" id="KW-1133">Transmembrane helix</keyword>
<dbReference type="RefSeq" id="WP_008707223.1">
    <property type="nucleotide sequence ID" value="NZ_ANOG01000979.1"/>
</dbReference>
<feature type="transmembrane region" description="Helical" evidence="9">
    <location>
        <begin position="269"/>
        <end position="288"/>
    </location>
</feature>
<reference evidence="11 12" key="1">
    <citation type="journal article" date="2013" name="Mar. Genomics">
        <title>Expression of sulfatases in Rhodopirellula baltica and the diversity of sulfatases in the genus Rhodopirellula.</title>
        <authorList>
            <person name="Wegner C.E."/>
            <person name="Richter-Heitmann T."/>
            <person name="Klindworth A."/>
            <person name="Klockow C."/>
            <person name="Richter M."/>
            <person name="Achstetter T."/>
            <person name="Glockner F.O."/>
            <person name="Harder J."/>
        </authorList>
    </citation>
    <scope>NUCLEOTIDE SEQUENCE [LARGE SCALE GENOMIC DNA]</scope>
    <source>
        <strain evidence="11 12">SM1</strain>
    </source>
</reference>
<dbReference type="SMART" id="SM00387">
    <property type="entry name" value="HATPase_c"/>
    <property type="match status" value="1"/>
</dbReference>
<accession>M5R9R6</accession>
<evidence type="ECO:0000256" key="1">
    <source>
        <dbReference type="ARBA" id="ARBA00000085"/>
    </source>
</evidence>
<keyword evidence="3" id="KW-0597">Phosphoprotein</keyword>
<dbReference type="Pfam" id="PF02518">
    <property type="entry name" value="HATPase_c"/>
    <property type="match status" value="1"/>
</dbReference>
<protein>
    <recommendedName>
        <fullName evidence="2">histidine kinase</fullName>
        <ecNumber evidence="2">2.7.13.3</ecNumber>
    </recommendedName>
</protein>
<keyword evidence="8" id="KW-0902">Two-component regulatory system</keyword>
<evidence type="ECO:0000259" key="10">
    <source>
        <dbReference type="PROSITE" id="PS50109"/>
    </source>
</evidence>
<evidence type="ECO:0000256" key="5">
    <source>
        <dbReference type="ARBA" id="ARBA00022741"/>
    </source>
</evidence>
<dbReference type="PROSITE" id="PS50109">
    <property type="entry name" value="HIS_KIN"/>
    <property type="match status" value="1"/>
</dbReference>
<keyword evidence="6" id="KW-0418">Kinase</keyword>
<evidence type="ECO:0000256" key="6">
    <source>
        <dbReference type="ARBA" id="ARBA00022777"/>
    </source>
</evidence>
<evidence type="ECO:0000256" key="4">
    <source>
        <dbReference type="ARBA" id="ARBA00022679"/>
    </source>
</evidence>
<organism evidence="11 12">
    <name type="scientific">Rhodopirellula maiorica SM1</name>
    <dbReference type="NCBI Taxonomy" id="1265738"/>
    <lineage>
        <taxon>Bacteria</taxon>
        <taxon>Pseudomonadati</taxon>
        <taxon>Planctomycetota</taxon>
        <taxon>Planctomycetia</taxon>
        <taxon>Pirellulales</taxon>
        <taxon>Pirellulaceae</taxon>
        <taxon>Novipirellula</taxon>
    </lineage>
</organism>
<evidence type="ECO:0000256" key="8">
    <source>
        <dbReference type="ARBA" id="ARBA00023012"/>
    </source>
</evidence>
<dbReference type="SUPFAM" id="SSF47384">
    <property type="entry name" value="Homodimeric domain of signal transducing histidine kinase"/>
    <property type="match status" value="1"/>
</dbReference>
<dbReference type="PRINTS" id="PR00344">
    <property type="entry name" value="BCTRLSENSOR"/>
</dbReference>
<dbReference type="PANTHER" id="PTHR43065">
    <property type="entry name" value="SENSOR HISTIDINE KINASE"/>
    <property type="match status" value="1"/>
</dbReference>
<feature type="transmembrane region" description="Helical" evidence="9">
    <location>
        <begin position="240"/>
        <end position="257"/>
    </location>
</feature>
<dbReference type="InterPro" id="IPR003661">
    <property type="entry name" value="HisK_dim/P_dom"/>
</dbReference>
<dbReference type="Gene3D" id="3.30.565.10">
    <property type="entry name" value="Histidine kinase-like ATPase, C-terminal domain"/>
    <property type="match status" value="1"/>
</dbReference>
<proteinExistence type="predicted"/>
<dbReference type="PATRIC" id="fig|1265738.3.peg.6834"/>
<dbReference type="EC" id="2.7.13.3" evidence="2"/>
<dbReference type="PANTHER" id="PTHR43065:SF10">
    <property type="entry name" value="PEROXIDE STRESS-ACTIVATED HISTIDINE KINASE MAK3"/>
    <property type="match status" value="1"/>
</dbReference>
<dbReference type="Proteomes" id="UP000011991">
    <property type="component" value="Unassembled WGS sequence"/>
</dbReference>
<evidence type="ECO:0000256" key="2">
    <source>
        <dbReference type="ARBA" id="ARBA00012438"/>
    </source>
</evidence>
<keyword evidence="9" id="KW-0472">Membrane</keyword>
<sequence length="741" mass="82233">MLPQIELFCIGFAAVVDTVLLLIVLERINRPLTAIWLKWALAGATLWHIGAFLHTLLRDTTGTTATAVDAMCMTTMALGMLLLNCSILHAGLRINHTGAEARPRLNRRYIAVYLPVLLIIPIATGIVHSGTRDFIESTQPYHLPFLIWLTAANLTAAWLFIKNRSRLEQVARGASSFLVKFSVGLIAVTGLVGVYILVAQKTRFEPPFRLLTNLSPLAPTLVFAWYLVRRRLLPMVFERTLVYGAILLAIFYLHRLTISPMMSSISREFHFDFVVLETLIVVALVLAYQPLRSRFREGLRYFVGLDVAKVRDAARQLSVELSRRADDEIESLSEWFTERILQTFNLRFAKLCFIEKTSSTEHAGPNSMHEASSIIKVANSQMRDFICDRLAVDEVRSLCGKLDDCPDRWIECSGPHESDVCEWMRDADLTAVFRVHYRDVDGYLMLGSLRTGELLSDEQLSTISLLVDQFAATIQNRILEQARQSAERRAVQQEKLSTLGLMAGSLAHELRNPLSSIRTIATLMKEDLDEKSGSHHDIDLIVSEIDRLTTTTQRLLDFSKPSDSQHVGVQPDAVIDRLLSILGHLARQHGVTLTTDLQLGAARIESTDAGFSEIMFNLIKNAIEAVREMPAGNVTITTSLESNSRSSNTNGSAPNSTSFASIAVADNGPGIKSEIQEHLFEPFVTGKTDGTGLGLYLVGQRVRELSGKISHTSDSTGSVFIVQLPLATNDKPLVIPQADLT</sequence>
<keyword evidence="7 11" id="KW-0067">ATP-binding</keyword>
<dbReference type="InterPro" id="IPR005467">
    <property type="entry name" value="His_kinase_dom"/>
</dbReference>
<feature type="domain" description="Histidine kinase" evidence="10">
    <location>
        <begin position="505"/>
        <end position="728"/>
    </location>
</feature>
<dbReference type="AlphaFoldDB" id="M5R9R6"/>
<keyword evidence="12" id="KW-1185">Reference proteome</keyword>
<dbReference type="SMART" id="SM00388">
    <property type="entry name" value="HisKA"/>
    <property type="match status" value="1"/>
</dbReference>
<dbReference type="InterPro" id="IPR036097">
    <property type="entry name" value="HisK_dim/P_sf"/>
</dbReference>
<dbReference type="InterPro" id="IPR003594">
    <property type="entry name" value="HATPase_dom"/>
</dbReference>
<dbReference type="GO" id="GO:0000155">
    <property type="term" value="F:phosphorelay sensor kinase activity"/>
    <property type="evidence" value="ECO:0007669"/>
    <property type="project" value="InterPro"/>
</dbReference>